<dbReference type="AlphaFoldDB" id="A0A8J6QUX2"/>
<keyword evidence="2" id="KW-1185">Reference proteome</keyword>
<sequence length="248" mass="27792">MNTLSKLRKIDIERQAVVSCEYKGFSISLAKRPEDHKIMVKVYLRGSGSSAASIFVAELLCDGICYAKDFASLAVNALLEHMDMAPKSAIMSLTRWADAFDGWNKLSAQRLLELCRSQSDGNRQHTLAEQLKDEVSRLQDRQTETCPILDAEHELREMLKAELDEASITTIIHAVGREMSLLSDELIAKRDEIEALSQGLNAGYDGYVMAIIQDAHTEYEELSAKAEEKLTKATLIQQTITSRVQQLR</sequence>
<evidence type="ECO:0000313" key="2">
    <source>
        <dbReference type="Proteomes" id="UP000638014"/>
    </source>
</evidence>
<evidence type="ECO:0000313" key="1">
    <source>
        <dbReference type="EMBL" id="MBD1389623.1"/>
    </source>
</evidence>
<proteinExistence type="predicted"/>
<comment type="caution">
    <text evidence="1">The sequence shown here is derived from an EMBL/GenBank/DDBJ whole genome shotgun (WGS) entry which is preliminary data.</text>
</comment>
<organism evidence="1 2">
    <name type="scientific">Neiella litorisoli</name>
    <dbReference type="NCBI Taxonomy" id="2771431"/>
    <lineage>
        <taxon>Bacteria</taxon>
        <taxon>Pseudomonadati</taxon>
        <taxon>Pseudomonadota</taxon>
        <taxon>Gammaproteobacteria</taxon>
        <taxon>Alteromonadales</taxon>
        <taxon>Echinimonadaceae</taxon>
        <taxon>Neiella</taxon>
    </lineage>
</organism>
<name>A0A8J6QUX2_9GAMM</name>
<protein>
    <submittedName>
        <fullName evidence="1">Uncharacterized protein</fullName>
    </submittedName>
</protein>
<accession>A0A8J6QUX2</accession>
<dbReference type="RefSeq" id="WP_191144730.1">
    <property type="nucleotide sequence ID" value="NZ_JACXAF010000010.1"/>
</dbReference>
<dbReference type="Proteomes" id="UP000638014">
    <property type="component" value="Unassembled WGS sequence"/>
</dbReference>
<dbReference type="EMBL" id="JACXAF010000010">
    <property type="protein sequence ID" value="MBD1389623.1"/>
    <property type="molecule type" value="Genomic_DNA"/>
</dbReference>
<gene>
    <name evidence="1" type="ORF">IC617_09290</name>
</gene>
<reference evidence="1" key="1">
    <citation type="submission" date="2020-09" db="EMBL/GenBank/DDBJ databases">
        <title>A novel bacterium of genus Neiella, isolated from South China Sea.</title>
        <authorList>
            <person name="Huang H."/>
            <person name="Mo K."/>
            <person name="Hu Y."/>
        </authorList>
    </citation>
    <scope>NUCLEOTIDE SEQUENCE</scope>
    <source>
        <strain evidence="1">HB171785</strain>
    </source>
</reference>